<reference evidence="4" key="1">
    <citation type="submission" date="2021-01" db="EMBL/GenBank/DDBJ databases">
        <title>Marivirga sp. nov., isolated from intertidal surface sediments.</title>
        <authorList>
            <person name="Zhang M."/>
        </authorList>
    </citation>
    <scope>NUCLEOTIDE SEQUENCE</scope>
    <source>
        <strain evidence="4">SM1354</strain>
    </source>
</reference>
<gene>
    <name evidence="4" type="ORF">JKP34_05505</name>
</gene>
<dbReference type="EMBL" id="JAERQG010000001">
    <property type="protein sequence ID" value="MBL0764696.1"/>
    <property type="molecule type" value="Genomic_DNA"/>
</dbReference>
<feature type="domain" description="GAF" evidence="3">
    <location>
        <begin position="276"/>
        <end position="410"/>
    </location>
</feature>
<dbReference type="Gene3D" id="3.30.450.40">
    <property type="match status" value="1"/>
</dbReference>
<evidence type="ECO:0000256" key="1">
    <source>
        <dbReference type="SAM" id="Coils"/>
    </source>
</evidence>
<keyword evidence="2" id="KW-1133">Transmembrane helix</keyword>
<keyword evidence="2" id="KW-0812">Transmembrane</keyword>
<sequence length="582" mass="66657">MTDKQQKLEEYKGEINKRADRVLSFTIAGYFLFGIFLAFFYDTWLVGLCVGFLNLALYFGTKLLLPKQKAHHYIGSLVMAIFMAQFIYQMHGLFEMHFTAFIAIIVLIGYQDWKVMLPATIFIVIHHASFAYIQYLGVTEGNEAYQQIYFTQLDYMDLQTFLFHVGLVAVAVVIAGATSIYMKTRSMVIFDRMHLADIRAMQTEVNIEFAKEIANSNYDYQYELSTDDQLGKALVDMRDSLKVSARREKQEKFMNAGLAKLSDIIRDHNGSMEELTYQTITFLVKYMELNQGGIFIAHNDKGENEETYLELQGCYAFERRKRINQKVGVGEGLVGQCYLEKDTLYLTEIPVDYIRIKSGLGDANPRVLIIVPIKRDAMVEGVMELAGFQELEDYQIEFLKEAGESIAVAINTTKVNERTNSLYQQSLQQTEEMKAQEEEMRQNMEEMEATQEEISRKNKEIEKQSAESRSLLNGLQSLMAIIEFEPNGTIIEANDNFLNAMNYSLEDIQGKHHRIFASDEYAKSDEYKSFWKELGNGHSKKGVFERFSSTGDLVKLNAVYTPILDDTGSVQKVVKLATVENE</sequence>
<keyword evidence="1" id="KW-0175">Coiled coil</keyword>
<dbReference type="NCBIfam" id="TIGR00229">
    <property type="entry name" value="sensory_box"/>
    <property type="match status" value="1"/>
</dbReference>
<dbReference type="RefSeq" id="WP_201918504.1">
    <property type="nucleotide sequence ID" value="NZ_JAERQG010000001.1"/>
</dbReference>
<evidence type="ECO:0000256" key="2">
    <source>
        <dbReference type="SAM" id="Phobius"/>
    </source>
</evidence>
<organism evidence="4 5">
    <name type="scientific">Marivirga atlantica</name>
    <dbReference type="NCBI Taxonomy" id="1548457"/>
    <lineage>
        <taxon>Bacteria</taxon>
        <taxon>Pseudomonadati</taxon>
        <taxon>Bacteroidota</taxon>
        <taxon>Cytophagia</taxon>
        <taxon>Cytophagales</taxon>
        <taxon>Marivirgaceae</taxon>
        <taxon>Marivirga</taxon>
    </lineage>
</organism>
<dbReference type="InterPro" id="IPR003018">
    <property type="entry name" value="GAF"/>
</dbReference>
<feature type="transmembrane region" description="Helical" evidence="2">
    <location>
        <begin position="117"/>
        <end position="135"/>
    </location>
</feature>
<dbReference type="InterPro" id="IPR029016">
    <property type="entry name" value="GAF-like_dom_sf"/>
</dbReference>
<dbReference type="Gene3D" id="3.30.450.20">
    <property type="entry name" value="PAS domain"/>
    <property type="match status" value="1"/>
</dbReference>
<feature type="transmembrane region" description="Helical" evidence="2">
    <location>
        <begin position="21"/>
        <end position="39"/>
    </location>
</feature>
<dbReference type="InterPro" id="IPR000014">
    <property type="entry name" value="PAS"/>
</dbReference>
<dbReference type="Proteomes" id="UP000642920">
    <property type="component" value="Unassembled WGS sequence"/>
</dbReference>
<evidence type="ECO:0000313" key="5">
    <source>
        <dbReference type="Proteomes" id="UP000642920"/>
    </source>
</evidence>
<dbReference type="Pfam" id="PF13185">
    <property type="entry name" value="GAF_2"/>
    <property type="match status" value="1"/>
</dbReference>
<evidence type="ECO:0000313" key="4">
    <source>
        <dbReference type="EMBL" id="MBL0764696.1"/>
    </source>
</evidence>
<name>A0A937A9A5_9BACT</name>
<keyword evidence="5" id="KW-1185">Reference proteome</keyword>
<proteinExistence type="predicted"/>
<dbReference type="AlphaFoldDB" id="A0A937A9A5"/>
<dbReference type="PANTHER" id="PTHR24422:SF10">
    <property type="entry name" value="CHEMOTAXIS PROTEIN METHYLTRANSFERASE 2"/>
    <property type="match status" value="1"/>
</dbReference>
<dbReference type="InterPro" id="IPR035965">
    <property type="entry name" value="PAS-like_dom_sf"/>
</dbReference>
<evidence type="ECO:0000259" key="3">
    <source>
        <dbReference type="Pfam" id="PF13185"/>
    </source>
</evidence>
<dbReference type="PANTHER" id="PTHR24422">
    <property type="entry name" value="CHEMOTAXIS PROTEIN METHYLTRANSFERASE"/>
    <property type="match status" value="1"/>
</dbReference>
<protein>
    <submittedName>
        <fullName evidence="4">GAF domain-containing protein</fullName>
    </submittedName>
</protein>
<feature type="coiled-coil region" evidence="1">
    <location>
        <begin position="420"/>
        <end position="467"/>
    </location>
</feature>
<feature type="transmembrane region" description="Helical" evidence="2">
    <location>
        <begin position="161"/>
        <end position="182"/>
    </location>
</feature>
<keyword evidence="2" id="KW-0472">Membrane</keyword>
<dbReference type="SUPFAM" id="SSF55785">
    <property type="entry name" value="PYP-like sensor domain (PAS domain)"/>
    <property type="match status" value="1"/>
</dbReference>
<dbReference type="SUPFAM" id="SSF55781">
    <property type="entry name" value="GAF domain-like"/>
    <property type="match status" value="1"/>
</dbReference>
<feature type="transmembrane region" description="Helical" evidence="2">
    <location>
        <begin position="72"/>
        <end position="88"/>
    </location>
</feature>
<feature type="transmembrane region" description="Helical" evidence="2">
    <location>
        <begin position="45"/>
        <end position="65"/>
    </location>
</feature>
<accession>A0A937A9A5</accession>
<comment type="caution">
    <text evidence="4">The sequence shown here is derived from an EMBL/GenBank/DDBJ whole genome shotgun (WGS) entry which is preliminary data.</text>
</comment>
<dbReference type="CDD" id="cd00130">
    <property type="entry name" value="PAS"/>
    <property type="match status" value="1"/>
</dbReference>
<dbReference type="InterPro" id="IPR050903">
    <property type="entry name" value="Bact_Chemotaxis_MeTrfase"/>
</dbReference>